<feature type="chain" id="PRO_5043898690" evidence="1">
    <location>
        <begin position="20"/>
        <end position="191"/>
    </location>
</feature>
<sequence length="191" mass="22244">MVYIFTLFSFFVFLFPAEPEIKVFQIEPFFNCATDYQVVGKDYTLLELDVSGNSSRYSFKKDLWPRFEYKTRRHGKLSKATLFCTPFTIPQNGFCVTKDSFPNGCSCEYVGKETFRLRANFTIKTKEMSQGQISLTWPGKHGPVRYDYDLPEIKSKDNECRKYVLCGKKGHVQVSLNIVKILLAWLWVEYG</sequence>
<evidence type="ECO:0000313" key="2">
    <source>
        <dbReference type="EMBL" id="GFO35178.1"/>
    </source>
</evidence>
<feature type="signal peptide" evidence="1">
    <location>
        <begin position="1"/>
        <end position="19"/>
    </location>
</feature>
<keyword evidence="3" id="KW-1185">Reference proteome</keyword>
<accession>A0AAV4CTH8</accession>
<evidence type="ECO:0000313" key="3">
    <source>
        <dbReference type="Proteomes" id="UP000735302"/>
    </source>
</evidence>
<protein>
    <submittedName>
        <fullName evidence="2">Uncharacterized protein</fullName>
    </submittedName>
</protein>
<dbReference type="AlphaFoldDB" id="A0AAV4CTH8"/>
<comment type="caution">
    <text evidence="2">The sequence shown here is derived from an EMBL/GenBank/DDBJ whole genome shotgun (WGS) entry which is preliminary data.</text>
</comment>
<proteinExistence type="predicted"/>
<dbReference type="Proteomes" id="UP000735302">
    <property type="component" value="Unassembled WGS sequence"/>
</dbReference>
<dbReference type="EMBL" id="BLXT01006969">
    <property type="protein sequence ID" value="GFO35178.1"/>
    <property type="molecule type" value="Genomic_DNA"/>
</dbReference>
<evidence type="ECO:0000256" key="1">
    <source>
        <dbReference type="SAM" id="SignalP"/>
    </source>
</evidence>
<gene>
    <name evidence="2" type="ORF">PoB_006168300</name>
</gene>
<keyword evidence="1" id="KW-0732">Signal</keyword>
<name>A0AAV4CTH8_9GAST</name>
<reference evidence="2 3" key="1">
    <citation type="journal article" date="2021" name="Elife">
        <title>Chloroplast acquisition without the gene transfer in kleptoplastic sea slugs, Plakobranchus ocellatus.</title>
        <authorList>
            <person name="Maeda T."/>
            <person name="Takahashi S."/>
            <person name="Yoshida T."/>
            <person name="Shimamura S."/>
            <person name="Takaki Y."/>
            <person name="Nagai Y."/>
            <person name="Toyoda A."/>
            <person name="Suzuki Y."/>
            <person name="Arimoto A."/>
            <person name="Ishii H."/>
            <person name="Satoh N."/>
            <person name="Nishiyama T."/>
            <person name="Hasebe M."/>
            <person name="Maruyama T."/>
            <person name="Minagawa J."/>
            <person name="Obokata J."/>
            <person name="Shigenobu S."/>
        </authorList>
    </citation>
    <scope>NUCLEOTIDE SEQUENCE [LARGE SCALE GENOMIC DNA]</scope>
</reference>
<organism evidence="2 3">
    <name type="scientific">Plakobranchus ocellatus</name>
    <dbReference type="NCBI Taxonomy" id="259542"/>
    <lineage>
        <taxon>Eukaryota</taxon>
        <taxon>Metazoa</taxon>
        <taxon>Spiralia</taxon>
        <taxon>Lophotrochozoa</taxon>
        <taxon>Mollusca</taxon>
        <taxon>Gastropoda</taxon>
        <taxon>Heterobranchia</taxon>
        <taxon>Euthyneura</taxon>
        <taxon>Panpulmonata</taxon>
        <taxon>Sacoglossa</taxon>
        <taxon>Placobranchoidea</taxon>
        <taxon>Plakobranchidae</taxon>
        <taxon>Plakobranchus</taxon>
    </lineage>
</organism>